<accession>A0A1V9A4C3</accession>
<dbReference type="Proteomes" id="UP000192591">
    <property type="component" value="Unassembled WGS sequence"/>
</dbReference>
<sequence>MSPSTSPRPVEAGGRRLRALVQGVSGDLPTVVFLSTLGCPLEVWTRVRQAVAEHTMTISYDRGNVRWNGREATVPRRADELEDLLTALRVDGPVVLVGHAYGALVAEEFARTRTGRVAGMVLADAWRSDELLRLVHQRRAMAHLETQLQRSLLMTLARPGKHARFVAFDALPDEQRQEAYRYLQRPLHWRTALAELVAWKHSRPAAPDAWPPHRVPVLVVVSQPHVEHDQARMRMQQELAASSTRSGLMVIPEATNLELVTDGRFSPHVAGAVVQALGKDLVAEGA</sequence>
<dbReference type="Pfam" id="PF12697">
    <property type="entry name" value="Abhydrolase_6"/>
    <property type="match status" value="1"/>
</dbReference>
<organism evidence="2 3">
    <name type="scientific">Saccharomonospora piscinae</name>
    <dbReference type="NCBI Taxonomy" id="687388"/>
    <lineage>
        <taxon>Bacteria</taxon>
        <taxon>Bacillati</taxon>
        <taxon>Actinomycetota</taxon>
        <taxon>Actinomycetes</taxon>
        <taxon>Pseudonocardiales</taxon>
        <taxon>Pseudonocardiaceae</taxon>
        <taxon>Saccharomonospora</taxon>
    </lineage>
</organism>
<evidence type="ECO:0000259" key="1">
    <source>
        <dbReference type="Pfam" id="PF12697"/>
    </source>
</evidence>
<dbReference type="Gene3D" id="3.40.50.1820">
    <property type="entry name" value="alpha/beta hydrolase"/>
    <property type="match status" value="1"/>
</dbReference>
<dbReference type="STRING" id="1962155.B1813_06835"/>
<keyword evidence="3" id="KW-1185">Reference proteome</keyword>
<comment type="caution">
    <text evidence="2">The sequence shown here is derived from an EMBL/GenBank/DDBJ whole genome shotgun (WGS) entry which is preliminary data.</text>
</comment>
<dbReference type="InterPro" id="IPR029058">
    <property type="entry name" value="AB_hydrolase_fold"/>
</dbReference>
<gene>
    <name evidence="2" type="ORF">B1813_06835</name>
</gene>
<feature type="domain" description="AB hydrolase-1" evidence="1">
    <location>
        <begin position="31"/>
        <end position="254"/>
    </location>
</feature>
<protein>
    <recommendedName>
        <fullName evidence="1">AB hydrolase-1 domain-containing protein</fullName>
    </recommendedName>
</protein>
<dbReference type="AlphaFoldDB" id="A0A1V9A4C3"/>
<dbReference type="SUPFAM" id="SSF53474">
    <property type="entry name" value="alpha/beta-Hydrolases"/>
    <property type="match status" value="1"/>
</dbReference>
<reference evidence="2 3" key="1">
    <citation type="submission" date="2017-02" db="EMBL/GenBank/DDBJ databases">
        <title>Draft genome of Saccharomonospora sp. 154.</title>
        <authorList>
            <person name="Alonso-Carmona G.S."/>
            <person name="De La Haba R."/>
            <person name="Vera-Gargallo B."/>
            <person name="Sandoval-Trujillo A.H."/>
            <person name="Ramirez-Duran N."/>
            <person name="Ventosa A."/>
        </authorList>
    </citation>
    <scope>NUCLEOTIDE SEQUENCE [LARGE SCALE GENOMIC DNA]</scope>
    <source>
        <strain evidence="2 3">LRS4.154</strain>
    </source>
</reference>
<proteinExistence type="predicted"/>
<evidence type="ECO:0000313" key="2">
    <source>
        <dbReference type="EMBL" id="OQO91992.1"/>
    </source>
</evidence>
<dbReference type="EMBL" id="MWIH01000005">
    <property type="protein sequence ID" value="OQO91992.1"/>
    <property type="molecule type" value="Genomic_DNA"/>
</dbReference>
<evidence type="ECO:0000313" key="3">
    <source>
        <dbReference type="Proteomes" id="UP000192591"/>
    </source>
</evidence>
<dbReference type="GO" id="GO:0003824">
    <property type="term" value="F:catalytic activity"/>
    <property type="evidence" value="ECO:0007669"/>
    <property type="project" value="UniProtKB-ARBA"/>
</dbReference>
<name>A0A1V9A4C3_SACPI</name>
<dbReference type="InterPro" id="IPR000073">
    <property type="entry name" value="AB_hydrolase_1"/>
</dbReference>